<keyword evidence="2" id="KW-0732">Signal</keyword>
<feature type="compositionally biased region" description="Low complexity" evidence="1">
    <location>
        <begin position="91"/>
        <end position="118"/>
    </location>
</feature>
<evidence type="ECO:0008006" key="5">
    <source>
        <dbReference type="Google" id="ProtNLM"/>
    </source>
</evidence>
<dbReference type="Proteomes" id="UP000824321">
    <property type="component" value="Chromosome"/>
</dbReference>
<dbReference type="PRINTS" id="PR01217">
    <property type="entry name" value="PRICHEXTENSN"/>
</dbReference>
<feature type="compositionally biased region" description="Low complexity" evidence="1">
    <location>
        <begin position="71"/>
        <end position="83"/>
    </location>
</feature>
<evidence type="ECO:0000313" key="4">
    <source>
        <dbReference type="Proteomes" id="UP000824321"/>
    </source>
</evidence>
<dbReference type="EMBL" id="CP081294">
    <property type="protein sequence ID" value="QZD96065.1"/>
    <property type="molecule type" value="Genomic_DNA"/>
</dbReference>
<dbReference type="RefSeq" id="WP_221431790.1">
    <property type="nucleotide sequence ID" value="NZ_CP081294.1"/>
</dbReference>
<feature type="compositionally biased region" description="Low complexity" evidence="1">
    <location>
        <begin position="139"/>
        <end position="159"/>
    </location>
</feature>
<gene>
    <name evidence="3" type="ORF">K3136_04990</name>
</gene>
<evidence type="ECO:0000256" key="1">
    <source>
        <dbReference type="SAM" id="MobiDB-lite"/>
    </source>
</evidence>
<protein>
    <recommendedName>
        <fullName evidence="5">LPXTG cell wall anchor domain-containing protein</fullName>
    </recommendedName>
</protein>
<accession>A0ABX9A477</accession>
<feature type="chain" id="PRO_5045856203" description="LPXTG cell wall anchor domain-containing protein" evidence="2">
    <location>
        <begin position="23"/>
        <end position="371"/>
    </location>
</feature>
<reference evidence="3 4" key="1">
    <citation type="submission" date="2021-08" db="EMBL/GenBank/DDBJ databases">
        <title>Comparative Genomics Analysis of the Genus Qipengyuania Reveals Extensive Genetic Diversity and Metabolic Versatility, Including the Description of Fifteen Novel Species.</title>
        <authorList>
            <person name="Liu Y."/>
        </authorList>
    </citation>
    <scope>NUCLEOTIDE SEQUENCE [LARGE SCALE GENOMIC DNA]</scope>
    <source>
        <strain evidence="3 4">1NDH1</strain>
    </source>
</reference>
<feature type="region of interest" description="Disordered" evidence="1">
    <location>
        <begin position="20"/>
        <end position="168"/>
    </location>
</feature>
<keyword evidence="4" id="KW-1185">Reference proteome</keyword>
<name>A0ABX9A477_9SPHN</name>
<sequence>MPKRIRLPLAALLLAAPTALSAQSTRDFQLPPAPTPTASPQVQGPVDSEGSTVPARPRVIPTATPTPTPVPTATANPAATVQPLPTPTPTPSASVPAATTPRTATPTAAPTSRPTTVPVQPPASMPESDAVLPDTGLEQAPPQRDLPAQAADAAPQAQAETGASEQPEWLWPAVGGGILALLGLGYLVSRRRKNAEPPQIERPVVAASGAGTVGAADLQLRAEAIKLTRSVMNATLHYRVTLLNRSGNALSNVALGADVVSAHGGVPVEQQVASSSQLLEKRHTFDRIAPGQSVRYEGTVMIPLSQARIIRQGNAALFVPLLRVRIDGADEEVLVKTFVIGQGVPDGGRVSPFRLDDGPRSYEPIAARALD</sequence>
<organism evidence="3 4">
    <name type="scientific">Qipengyuania gelatinilytica</name>
    <dbReference type="NCBI Taxonomy" id="2867231"/>
    <lineage>
        <taxon>Bacteria</taxon>
        <taxon>Pseudomonadati</taxon>
        <taxon>Pseudomonadota</taxon>
        <taxon>Alphaproteobacteria</taxon>
        <taxon>Sphingomonadales</taxon>
        <taxon>Erythrobacteraceae</taxon>
        <taxon>Qipengyuania</taxon>
    </lineage>
</organism>
<evidence type="ECO:0000313" key="3">
    <source>
        <dbReference type="EMBL" id="QZD96065.1"/>
    </source>
</evidence>
<proteinExistence type="predicted"/>
<evidence type="ECO:0000256" key="2">
    <source>
        <dbReference type="SAM" id="SignalP"/>
    </source>
</evidence>
<feature type="signal peptide" evidence="2">
    <location>
        <begin position="1"/>
        <end position="22"/>
    </location>
</feature>
<feature type="compositionally biased region" description="Low complexity" evidence="1">
    <location>
        <begin position="54"/>
        <end position="63"/>
    </location>
</feature>